<dbReference type="AlphaFoldDB" id="A0A0P1A4N6"/>
<reference evidence="2" key="1">
    <citation type="submission" date="2014-09" db="EMBL/GenBank/DDBJ databases">
        <authorList>
            <person name="Sharma Rahul"/>
            <person name="Thines Marco"/>
        </authorList>
    </citation>
    <scope>NUCLEOTIDE SEQUENCE [LARGE SCALE GENOMIC DNA]</scope>
</reference>
<keyword evidence="2" id="KW-1185">Reference proteome</keyword>
<accession>A0A0P1A4N6</accession>
<evidence type="ECO:0000313" key="2">
    <source>
        <dbReference type="Proteomes" id="UP000054928"/>
    </source>
</evidence>
<dbReference type="EMBL" id="CCYD01000041">
    <property type="protein sequence ID" value="CEG35296.1"/>
    <property type="molecule type" value="Genomic_DNA"/>
</dbReference>
<organism evidence="1 2">
    <name type="scientific">Plasmopara halstedii</name>
    <name type="common">Downy mildew of sunflower</name>
    <dbReference type="NCBI Taxonomy" id="4781"/>
    <lineage>
        <taxon>Eukaryota</taxon>
        <taxon>Sar</taxon>
        <taxon>Stramenopiles</taxon>
        <taxon>Oomycota</taxon>
        <taxon>Peronosporomycetes</taxon>
        <taxon>Peronosporales</taxon>
        <taxon>Peronosporaceae</taxon>
        <taxon>Plasmopara</taxon>
    </lineage>
</organism>
<proteinExistence type="predicted"/>
<dbReference type="RefSeq" id="XP_024571665.1">
    <property type="nucleotide sequence ID" value="XM_024722604.1"/>
</dbReference>
<dbReference type="GeneID" id="36404477"/>
<evidence type="ECO:0000313" key="1">
    <source>
        <dbReference type="EMBL" id="CEG35296.1"/>
    </source>
</evidence>
<protein>
    <submittedName>
        <fullName evidence="1">Uncharacterized protein</fullName>
    </submittedName>
</protein>
<sequence>MHASAQHIPKLLVSSPYLVIVVGSILEPSKFRVHHRYNYNAIASSCECEQLCQTNYLLTRL</sequence>
<dbReference type="Proteomes" id="UP000054928">
    <property type="component" value="Unassembled WGS sequence"/>
</dbReference>
<name>A0A0P1A4N6_PLAHL</name>